<dbReference type="Proteomes" id="UP000272238">
    <property type="component" value="Unassembled WGS sequence"/>
</dbReference>
<dbReference type="EMBL" id="RBZN01000004">
    <property type="protein sequence ID" value="RKQ19354.1"/>
    <property type="molecule type" value="Genomic_DNA"/>
</dbReference>
<comment type="similarity">
    <text evidence="1">Belongs to the UPF0229 family.</text>
</comment>
<dbReference type="PANTHER" id="PTHR30510">
    <property type="entry name" value="UPF0229 PROTEIN YEAH"/>
    <property type="match status" value="1"/>
</dbReference>
<evidence type="ECO:0000313" key="4">
    <source>
        <dbReference type="Proteomes" id="UP000272238"/>
    </source>
</evidence>
<proteinExistence type="inferred from homology"/>
<dbReference type="AlphaFoldDB" id="A0A494Z9L3"/>
<comment type="caution">
    <text evidence="3">The sequence shown here is derived from an EMBL/GenBank/DDBJ whole genome shotgun (WGS) entry which is preliminary data.</text>
</comment>
<dbReference type="HAMAP" id="MF_01232">
    <property type="entry name" value="UPF0229"/>
    <property type="match status" value="1"/>
</dbReference>
<reference evidence="3 4" key="1">
    <citation type="journal article" date="2016" name="Antonie Van Leeuwenhoek">
        <title>Lysinibacillus endophyticus sp. nov., an indole-3-acetic acid producing endophytic bacterium isolated from corn root (Zea mays cv. Xinken-5).</title>
        <authorList>
            <person name="Yu J."/>
            <person name="Guan X."/>
            <person name="Liu C."/>
            <person name="Xiang W."/>
            <person name="Yu Z."/>
            <person name="Liu X."/>
            <person name="Wang G."/>
        </authorList>
    </citation>
    <scope>NUCLEOTIDE SEQUENCE [LARGE SCALE GENOMIC DNA]</scope>
    <source>
        <strain evidence="3 4">DSM 100506</strain>
    </source>
</reference>
<sequence>MSENQNRNFVVSQENWSLHRKGYQDQQRHMEKVKDAIKNNLPDLISEESIIMSNGREVIKIPIRSLEEYKIRYNYGKSKHVGQGQGDSKIGDVVARDGKPGQQAGKGQKAGDQPGNDYYEAEVSLEEVQNVLFKELELPNLKQKEMADITTEKIEFNDIRKKGLMGNIDKKKTILTAIKRNAMKGKAQIVPITNDDLRFKTWDEVKKPETRAVVLAMMDTSGSMGSFEKFCARSFFFWMTRFLRTKYQSVDIEFIAHHTEAKIVTEEEFFTKGESGGTICSSAYSKALELIDLKYNPVRYNIYPVHFSDGENFSTDNEKCFKLVQQLMDVSSMFGYGEVNPNNRYSSLMSTFKRIDDPKFRHYVIRQKKDVYEALKSFFQKQETII</sequence>
<dbReference type="NCBIfam" id="TIGR02877">
    <property type="entry name" value="spore_yhbH"/>
    <property type="match status" value="1"/>
</dbReference>
<evidence type="ECO:0000313" key="3">
    <source>
        <dbReference type="EMBL" id="RKQ19354.1"/>
    </source>
</evidence>
<dbReference type="InterPro" id="IPR006698">
    <property type="entry name" value="UPF0229"/>
</dbReference>
<gene>
    <name evidence="3" type="primary">yhbH</name>
    <name evidence="3" type="ORF">D8M03_03070</name>
</gene>
<dbReference type="Pfam" id="PF04285">
    <property type="entry name" value="DUF444"/>
    <property type="match status" value="1"/>
</dbReference>
<dbReference type="PANTHER" id="PTHR30510:SF2">
    <property type="entry name" value="UPF0229 PROTEIN YEAH"/>
    <property type="match status" value="1"/>
</dbReference>
<dbReference type="RefSeq" id="WP_121213203.1">
    <property type="nucleotide sequence ID" value="NZ_JAMYWW010000001.1"/>
</dbReference>
<name>A0A494Z9L3_9BACL</name>
<keyword evidence="4" id="KW-1185">Reference proteome</keyword>
<organism evidence="3 4">
    <name type="scientific">Ureibacillus endophyticus</name>
    <dbReference type="NCBI Taxonomy" id="1978490"/>
    <lineage>
        <taxon>Bacteria</taxon>
        <taxon>Bacillati</taxon>
        <taxon>Bacillota</taxon>
        <taxon>Bacilli</taxon>
        <taxon>Bacillales</taxon>
        <taxon>Caryophanaceae</taxon>
        <taxon>Ureibacillus</taxon>
    </lineage>
</organism>
<protein>
    <recommendedName>
        <fullName evidence="1">UPF0229 protein D8M03_03070</fullName>
    </recommendedName>
</protein>
<feature type="region of interest" description="Disordered" evidence="2">
    <location>
        <begin position="80"/>
        <end position="116"/>
    </location>
</feature>
<dbReference type="OrthoDB" id="9788289at2"/>
<evidence type="ECO:0000256" key="1">
    <source>
        <dbReference type="HAMAP-Rule" id="MF_01232"/>
    </source>
</evidence>
<evidence type="ECO:0000256" key="2">
    <source>
        <dbReference type="SAM" id="MobiDB-lite"/>
    </source>
</evidence>
<dbReference type="InterPro" id="IPR014230">
    <property type="entry name" value="Spore_YhbH"/>
</dbReference>
<feature type="compositionally biased region" description="Low complexity" evidence="2">
    <location>
        <begin position="100"/>
        <end position="115"/>
    </location>
</feature>
<accession>A0A494Z9L3</accession>